<feature type="transmembrane region" description="Helical" evidence="2">
    <location>
        <begin position="39"/>
        <end position="58"/>
    </location>
</feature>
<feature type="region of interest" description="Disordered" evidence="1">
    <location>
        <begin position="59"/>
        <end position="93"/>
    </location>
</feature>
<dbReference type="InterPro" id="IPR013830">
    <property type="entry name" value="SGNH_hydro"/>
</dbReference>
<evidence type="ECO:0000259" key="3">
    <source>
        <dbReference type="Pfam" id="PF13472"/>
    </source>
</evidence>
<name>A0ABW4PC77_9ACTN</name>
<evidence type="ECO:0000256" key="2">
    <source>
        <dbReference type="SAM" id="Phobius"/>
    </source>
</evidence>
<feature type="domain" description="SGNH hydrolase-type esterase" evidence="3">
    <location>
        <begin position="280"/>
        <end position="473"/>
    </location>
</feature>
<sequence length="485" mass="50985">MRRRRPTPRTPFGAPAAGLPHPAHPAASPERRPSRLSRLSGLVSAAAVAATVLAASVLTGAPPSSGEGRDGAASDGDRTTRAARTAEGPGRHARPWVHTWAAMPQLTEPHNMPPAPFTQDGLVLDDTTLRQTVRVTAGGGTLRLRFSNAFGGTALPVTAASVALPADGRAGVAAIRPGTSRTLTFGGRPSAVVPAGAQVVSDPVNLRVAPGSNLTVTVYLAQGQASNEITSHPGSRTTSHLLRGNHLEAADLPGATPTDHWYFLSGVEVRPDRPTTAVAVVGDSLTDGRGSTTNGNDRWPDQWFDRLRSRRGASQAAVLNQAAGGNRVLHDGLGPNLLARLDRDVLAHTGVESLIVFEGVNDLGTAEATEAAQQQVVDDLIAAYDQIVTRAHAQGIEVYGATLTPFGGNGMYDDPAGHRERARQAVNEWIRTSGRFDGVVDFDRAVRDPGAPERLRPDAHDGDWLHLNPKGYGLLAAAVPDRVAR</sequence>
<keyword evidence="4" id="KW-0378">Hydrolase</keyword>
<dbReference type="EMBL" id="JBHUFU010000001">
    <property type="protein sequence ID" value="MFD1828266.1"/>
    <property type="molecule type" value="Genomic_DNA"/>
</dbReference>
<dbReference type="CDD" id="cd01830">
    <property type="entry name" value="XynE_like"/>
    <property type="match status" value="1"/>
</dbReference>
<proteinExistence type="predicted"/>
<evidence type="ECO:0000256" key="1">
    <source>
        <dbReference type="SAM" id="MobiDB-lite"/>
    </source>
</evidence>
<dbReference type="Gene3D" id="3.40.50.1110">
    <property type="entry name" value="SGNH hydrolase"/>
    <property type="match status" value="1"/>
</dbReference>
<keyword evidence="2" id="KW-1133">Transmembrane helix</keyword>
<organism evidence="4 5">
    <name type="scientific">Streptomyces desertarenae</name>
    <dbReference type="NCBI Taxonomy" id="2666184"/>
    <lineage>
        <taxon>Bacteria</taxon>
        <taxon>Bacillati</taxon>
        <taxon>Actinomycetota</taxon>
        <taxon>Actinomycetes</taxon>
        <taxon>Kitasatosporales</taxon>
        <taxon>Streptomycetaceae</taxon>
        <taxon>Streptomyces</taxon>
    </lineage>
</organism>
<dbReference type="SUPFAM" id="SSF52266">
    <property type="entry name" value="SGNH hydrolase"/>
    <property type="match status" value="1"/>
</dbReference>
<gene>
    <name evidence="4" type="ORF">ACFSJS_01135</name>
</gene>
<dbReference type="InterPro" id="IPR053140">
    <property type="entry name" value="GDSL_Rv0518-like"/>
</dbReference>
<dbReference type="PANTHER" id="PTHR43784">
    <property type="entry name" value="GDSL-LIKE LIPASE/ACYLHYDROLASE, PUTATIVE (AFU_ORTHOLOGUE AFUA_2G00820)-RELATED"/>
    <property type="match status" value="1"/>
</dbReference>
<dbReference type="RefSeq" id="WP_380895666.1">
    <property type="nucleotide sequence ID" value="NZ_JBHUFU010000001.1"/>
</dbReference>
<feature type="compositionally biased region" description="Basic and acidic residues" evidence="1">
    <location>
        <begin position="67"/>
        <end position="80"/>
    </location>
</feature>
<keyword evidence="2" id="KW-0812">Transmembrane</keyword>
<dbReference type="PANTHER" id="PTHR43784:SF2">
    <property type="entry name" value="GDSL-LIKE LIPASE_ACYLHYDROLASE, PUTATIVE (AFU_ORTHOLOGUE AFUA_2G00820)-RELATED"/>
    <property type="match status" value="1"/>
</dbReference>
<dbReference type="Pfam" id="PF13472">
    <property type="entry name" value="Lipase_GDSL_2"/>
    <property type="match status" value="1"/>
</dbReference>
<keyword evidence="2" id="KW-0472">Membrane</keyword>
<dbReference type="GO" id="GO:0016787">
    <property type="term" value="F:hydrolase activity"/>
    <property type="evidence" value="ECO:0007669"/>
    <property type="project" value="UniProtKB-KW"/>
</dbReference>
<evidence type="ECO:0000313" key="4">
    <source>
        <dbReference type="EMBL" id="MFD1828266.1"/>
    </source>
</evidence>
<feature type="region of interest" description="Disordered" evidence="1">
    <location>
        <begin position="1"/>
        <end position="37"/>
    </location>
</feature>
<dbReference type="InterPro" id="IPR036514">
    <property type="entry name" value="SGNH_hydro_sf"/>
</dbReference>
<feature type="compositionally biased region" description="Low complexity" evidence="1">
    <location>
        <begin position="10"/>
        <end position="28"/>
    </location>
</feature>
<evidence type="ECO:0000313" key="5">
    <source>
        <dbReference type="Proteomes" id="UP001597365"/>
    </source>
</evidence>
<dbReference type="Proteomes" id="UP001597365">
    <property type="component" value="Unassembled WGS sequence"/>
</dbReference>
<reference evidence="5" key="1">
    <citation type="journal article" date="2019" name="Int. J. Syst. Evol. Microbiol.">
        <title>The Global Catalogue of Microorganisms (GCM) 10K type strain sequencing project: providing services to taxonomists for standard genome sequencing and annotation.</title>
        <authorList>
            <consortium name="The Broad Institute Genomics Platform"/>
            <consortium name="The Broad Institute Genome Sequencing Center for Infectious Disease"/>
            <person name="Wu L."/>
            <person name="Ma J."/>
        </authorList>
    </citation>
    <scope>NUCLEOTIDE SEQUENCE [LARGE SCALE GENOMIC DNA]</scope>
    <source>
        <strain evidence="5">CGMCC 4.7455</strain>
    </source>
</reference>
<protein>
    <submittedName>
        <fullName evidence="4">SGNH/GDSL hydrolase family protein</fullName>
    </submittedName>
</protein>
<comment type="caution">
    <text evidence="4">The sequence shown here is derived from an EMBL/GenBank/DDBJ whole genome shotgun (WGS) entry which is preliminary data.</text>
</comment>
<accession>A0ABW4PC77</accession>
<keyword evidence="5" id="KW-1185">Reference proteome</keyword>